<evidence type="ECO:0000313" key="2">
    <source>
        <dbReference type="Proteomes" id="UP000176944"/>
    </source>
</evidence>
<name>A0A1D9G760_MOOP1</name>
<evidence type="ECO:0000313" key="1">
    <source>
        <dbReference type="EMBL" id="AOY83403.1"/>
    </source>
</evidence>
<gene>
    <name evidence="1" type="ORF">BJP36_29305</name>
</gene>
<reference evidence="2" key="1">
    <citation type="submission" date="2016-10" db="EMBL/GenBank/DDBJ databases">
        <title>Comparative genomics uncovers the prolific and rare metabolic potential of the cyanobacterial genus Moorea.</title>
        <authorList>
            <person name="Leao T."/>
            <person name="Castelao G."/>
            <person name="Korobeynikov A."/>
            <person name="Monroe E.A."/>
            <person name="Podell S."/>
            <person name="Glukhov E."/>
            <person name="Allen E."/>
            <person name="Gerwick W.H."/>
            <person name="Gerwick L."/>
        </authorList>
    </citation>
    <scope>NUCLEOTIDE SEQUENCE [LARGE SCALE GENOMIC DNA]</scope>
    <source>
        <strain evidence="2">JHB</strain>
    </source>
</reference>
<accession>A0A1D9G760</accession>
<dbReference type="Proteomes" id="UP000176944">
    <property type="component" value="Chromosome"/>
</dbReference>
<protein>
    <submittedName>
        <fullName evidence="1">Uncharacterized protein</fullName>
    </submittedName>
</protein>
<proteinExistence type="predicted"/>
<organism evidence="1 2">
    <name type="scientific">Moorena producens (strain JHB)</name>
    <dbReference type="NCBI Taxonomy" id="1454205"/>
    <lineage>
        <taxon>Bacteria</taxon>
        <taxon>Bacillati</taxon>
        <taxon>Cyanobacteriota</taxon>
        <taxon>Cyanophyceae</taxon>
        <taxon>Coleofasciculales</taxon>
        <taxon>Coleofasciculaceae</taxon>
        <taxon>Moorena</taxon>
    </lineage>
</organism>
<dbReference type="AlphaFoldDB" id="A0A1D9G760"/>
<sequence>MVNIRCSDLDDKFYNLVELLCLRAHSQPDQIPYTFNEKGEKETDILTDQVLDQPSKAYACQLKSVGVTGERARAS</sequence>
<dbReference type="EMBL" id="CP017708">
    <property type="protein sequence ID" value="AOY83403.1"/>
    <property type="molecule type" value="Genomic_DNA"/>
</dbReference>